<feature type="region of interest" description="Disordered" evidence="1">
    <location>
        <begin position="1"/>
        <end position="58"/>
    </location>
</feature>
<name>A0ABP8M7I3_9BACT</name>
<evidence type="ECO:0000313" key="3">
    <source>
        <dbReference type="Proteomes" id="UP001500840"/>
    </source>
</evidence>
<protein>
    <submittedName>
        <fullName evidence="2">Uncharacterized protein</fullName>
    </submittedName>
</protein>
<evidence type="ECO:0000313" key="2">
    <source>
        <dbReference type="EMBL" id="GAA4445826.1"/>
    </source>
</evidence>
<dbReference type="Proteomes" id="UP001500840">
    <property type="component" value="Unassembled WGS sequence"/>
</dbReference>
<comment type="caution">
    <text evidence="2">The sequence shown here is derived from an EMBL/GenBank/DDBJ whole genome shotgun (WGS) entry which is preliminary data.</text>
</comment>
<gene>
    <name evidence="2" type="ORF">GCM10023156_05950</name>
</gene>
<keyword evidence="3" id="KW-1185">Reference proteome</keyword>
<sequence length="58" mass="5647">MPPNDGGADENGDATGGLLEKPPPLPIGCKLVCGTSTGERPPNGTPGEIGVLLGGKPP</sequence>
<accession>A0ABP8M7I3</accession>
<proteinExistence type="predicted"/>
<evidence type="ECO:0000256" key="1">
    <source>
        <dbReference type="SAM" id="MobiDB-lite"/>
    </source>
</evidence>
<dbReference type="EMBL" id="BAABGA010000008">
    <property type="protein sequence ID" value="GAA4445826.1"/>
    <property type="molecule type" value="Genomic_DNA"/>
</dbReference>
<organism evidence="2 3">
    <name type="scientific">Novipirellula rosea</name>
    <dbReference type="NCBI Taxonomy" id="1031540"/>
    <lineage>
        <taxon>Bacteria</taxon>
        <taxon>Pseudomonadati</taxon>
        <taxon>Planctomycetota</taxon>
        <taxon>Planctomycetia</taxon>
        <taxon>Pirellulales</taxon>
        <taxon>Pirellulaceae</taxon>
        <taxon>Novipirellula</taxon>
    </lineage>
</organism>
<reference evidence="3" key="1">
    <citation type="journal article" date="2019" name="Int. J. Syst. Evol. Microbiol.">
        <title>The Global Catalogue of Microorganisms (GCM) 10K type strain sequencing project: providing services to taxonomists for standard genome sequencing and annotation.</title>
        <authorList>
            <consortium name="The Broad Institute Genomics Platform"/>
            <consortium name="The Broad Institute Genome Sequencing Center for Infectious Disease"/>
            <person name="Wu L."/>
            <person name="Ma J."/>
        </authorList>
    </citation>
    <scope>NUCLEOTIDE SEQUENCE [LARGE SCALE GENOMIC DNA]</scope>
    <source>
        <strain evidence="3">JCM 17759</strain>
    </source>
</reference>